<dbReference type="InterPro" id="IPR012867">
    <property type="entry name" value="DUF1648"/>
</dbReference>
<dbReference type="PANTHER" id="PTHR37810:SF9">
    <property type="entry name" value="MEMBRANE PROTEIN"/>
    <property type="match status" value="1"/>
</dbReference>
<feature type="domain" description="DUF1648" evidence="2">
    <location>
        <begin position="153"/>
        <end position="201"/>
    </location>
</feature>
<protein>
    <submittedName>
        <fullName evidence="5">Uncharacterized membrane protein</fullName>
    </submittedName>
</protein>
<dbReference type="InterPro" id="IPR014574">
    <property type="entry name" value="UCP032908"/>
</dbReference>
<dbReference type="RefSeq" id="WP_068623139.1">
    <property type="nucleotide sequence ID" value="NZ_FJNB01000012.1"/>
</dbReference>
<accession>A0A143Z119</accession>
<evidence type="ECO:0000256" key="1">
    <source>
        <dbReference type="SAM" id="Phobius"/>
    </source>
</evidence>
<feature type="transmembrane region" description="Helical" evidence="1">
    <location>
        <begin position="84"/>
        <end position="104"/>
    </location>
</feature>
<dbReference type="AlphaFoldDB" id="A0A143Z119"/>
<keyword evidence="1" id="KW-0812">Transmembrane</keyword>
<feature type="transmembrane region" description="Helical" evidence="1">
    <location>
        <begin position="6"/>
        <end position="25"/>
    </location>
</feature>
<dbReference type="Pfam" id="PF07853">
    <property type="entry name" value="DUF1648"/>
    <property type="match status" value="1"/>
</dbReference>
<evidence type="ECO:0000313" key="4">
    <source>
        <dbReference type="EMBL" id="CZR00682.1"/>
    </source>
</evidence>
<dbReference type="Proteomes" id="UP000199280">
    <property type="component" value="Unassembled WGS sequence"/>
</dbReference>
<proteinExistence type="predicted"/>
<dbReference type="STRING" id="640938.TR210_1756"/>
<reference evidence="5 7" key="2">
    <citation type="submission" date="2016-10" db="EMBL/GenBank/DDBJ databases">
        <authorList>
            <person name="Varghese N."/>
            <person name="Submissions S."/>
        </authorList>
    </citation>
    <scope>NUCLEOTIDE SEQUENCE [LARGE SCALE GENOMIC DNA]</scope>
    <source>
        <strain evidence="5 7">DSM 22150</strain>
    </source>
</reference>
<gene>
    <name evidence="5" type="ORF">SAMN05216375_11247</name>
    <name evidence="4" type="ORF">TR210_1756</name>
</gene>
<sequence length="378" mass="43714">MLIFSWFMVILFLLIGVINGITPYYSRLGTPFGVTVPTSHQRDPYVLKLKKAFLYQNVVGSLLLAAPILFFLRWEDAEKAELFTSIYVTVAMFGFIFLSFLLYLQKRKQLRSWKEANGIKIESKKAKIVIDTAYQKDLKVVSHSVFISAQLFILMVTVAVTLYFYDQIPERFPVHWNSSNEPDRIVDKTYLNVFMLPALQLLMIPLMFFSHYSFIKSKQKISPYLSDLSSKQSKLFRQAWSYYFLVVTVMTQLLLSGIHFFSLFFADQGAEWIIGMTIPFVVIIVGYSVYLTWKYGQGGEKLFLNEAGELPDEVTEADEEAYWKWGVWYYNPEDPAIFVEKRFGIGSTLNMARWQSWAFIGALLVFVALTVVLSFAME</sequence>
<dbReference type="EMBL" id="FJNB01000012">
    <property type="protein sequence ID" value="CZR00682.1"/>
    <property type="molecule type" value="Genomic_DNA"/>
</dbReference>
<evidence type="ECO:0000313" key="7">
    <source>
        <dbReference type="Proteomes" id="UP000199280"/>
    </source>
</evidence>
<feature type="domain" description="DUF5808" evidence="3">
    <location>
        <begin position="332"/>
        <end position="357"/>
    </location>
</feature>
<feature type="transmembrane region" description="Helical" evidence="1">
    <location>
        <begin position="145"/>
        <end position="165"/>
    </location>
</feature>
<dbReference type="InterPro" id="IPR043831">
    <property type="entry name" value="DUF5808"/>
</dbReference>
<dbReference type="PANTHER" id="PTHR37810">
    <property type="entry name" value="IMMUNITY PROTEIN SDPI"/>
    <property type="match status" value="1"/>
</dbReference>
<name>A0A143Z119_9LACT</name>
<keyword evidence="7" id="KW-1185">Reference proteome</keyword>
<evidence type="ECO:0000259" key="3">
    <source>
        <dbReference type="Pfam" id="PF19124"/>
    </source>
</evidence>
<evidence type="ECO:0000313" key="5">
    <source>
        <dbReference type="EMBL" id="SEJ37677.1"/>
    </source>
</evidence>
<dbReference type="EMBL" id="FNYT01000012">
    <property type="protein sequence ID" value="SEJ37677.1"/>
    <property type="molecule type" value="Genomic_DNA"/>
</dbReference>
<evidence type="ECO:0000313" key="6">
    <source>
        <dbReference type="Proteomes" id="UP000076878"/>
    </source>
</evidence>
<reference evidence="4 6" key="1">
    <citation type="submission" date="2016-02" db="EMBL/GenBank/DDBJ databases">
        <authorList>
            <person name="Wen L."/>
            <person name="He K."/>
            <person name="Yang H."/>
        </authorList>
    </citation>
    <scope>NUCLEOTIDE SEQUENCE [LARGE SCALE GENOMIC DNA]</scope>
    <source>
        <strain evidence="4">Trichococcus_R210</strain>
    </source>
</reference>
<keyword evidence="1" id="KW-1133">Transmembrane helix</keyword>
<evidence type="ECO:0000259" key="2">
    <source>
        <dbReference type="Pfam" id="PF07853"/>
    </source>
</evidence>
<feature type="transmembrane region" description="Helical" evidence="1">
    <location>
        <begin position="357"/>
        <end position="377"/>
    </location>
</feature>
<keyword evidence="1" id="KW-0472">Membrane</keyword>
<feature type="transmembrane region" description="Helical" evidence="1">
    <location>
        <begin position="240"/>
        <end position="266"/>
    </location>
</feature>
<feature type="transmembrane region" description="Helical" evidence="1">
    <location>
        <begin position="52"/>
        <end position="72"/>
    </location>
</feature>
<dbReference type="PIRSF" id="PIRSF032908">
    <property type="entry name" value="UCP032908"/>
    <property type="match status" value="1"/>
</dbReference>
<dbReference type="OrthoDB" id="157646at2"/>
<dbReference type="Proteomes" id="UP000076878">
    <property type="component" value="Unassembled WGS sequence"/>
</dbReference>
<feature type="transmembrane region" description="Helical" evidence="1">
    <location>
        <begin position="272"/>
        <end position="293"/>
    </location>
</feature>
<organism evidence="4 6">
    <name type="scientific">Trichococcus ilyis</name>
    <dbReference type="NCBI Taxonomy" id="640938"/>
    <lineage>
        <taxon>Bacteria</taxon>
        <taxon>Bacillati</taxon>
        <taxon>Bacillota</taxon>
        <taxon>Bacilli</taxon>
        <taxon>Lactobacillales</taxon>
        <taxon>Carnobacteriaceae</taxon>
        <taxon>Trichococcus</taxon>
    </lineage>
</organism>
<feature type="transmembrane region" description="Helical" evidence="1">
    <location>
        <begin position="189"/>
        <end position="209"/>
    </location>
</feature>
<dbReference type="Pfam" id="PF19124">
    <property type="entry name" value="DUF5808"/>
    <property type="match status" value="1"/>
</dbReference>
<dbReference type="GO" id="GO:0009636">
    <property type="term" value="P:response to toxic substance"/>
    <property type="evidence" value="ECO:0007669"/>
    <property type="project" value="TreeGrafter"/>
</dbReference>